<evidence type="ECO:0000313" key="3">
    <source>
        <dbReference type="Proteomes" id="UP001244564"/>
    </source>
</evidence>
<protein>
    <recommendedName>
        <fullName evidence="4">Group-specific protein</fullName>
    </recommendedName>
</protein>
<keyword evidence="1" id="KW-0472">Membrane</keyword>
<organism evidence="2 3">
    <name type="scientific">Lysinibacillus capsici</name>
    <dbReference type="NCBI Taxonomy" id="2115968"/>
    <lineage>
        <taxon>Bacteria</taxon>
        <taxon>Bacillati</taxon>
        <taxon>Bacillota</taxon>
        <taxon>Bacilli</taxon>
        <taxon>Bacillales</taxon>
        <taxon>Bacillaceae</taxon>
        <taxon>Lysinibacillus</taxon>
    </lineage>
</organism>
<sequence length="67" mass="7642">MLKIHSTNRYIIFIFGITLMITGLGRLSGFFEYDSVIPNQSVALLYISMGVSVMFISYFVKPKKEKS</sequence>
<accession>A0ABY8KKB1</accession>
<feature type="transmembrane region" description="Helical" evidence="1">
    <location>
        <begin position="43"/>
        <end position="60"/>
    </location>
</feature>
<proteinExistence type="predicted"/>
<reference evidence="2 3" key="1">
    <citation type="submission" date="2023-04" db="EMBL/GenBank/DDBJ databases">
        <title>Genomic of Lysinibacillus capsici TSBLM.</title>
        <authorList>
            <person name="Hu X.S."/>
            <person name="Yu C.H."/>
        </authorList>
    </citation>
    <scope>NUCLEOTIDE SEQUENCE [LARGE SCALE GENOMIC DNA]</scope>
    <source>
        <strain evidence="2 3">TSBLM</strain>
    </source>
</reference>
<evidence type="ECO:0008006" key="4">
    <source>
        <dbReference type="Google" id="ProtNLM"/>
    </source>
</evidence>
<keyword evidence="1" id="KW-0812">Transmembrane</keyword>
<feature type="transmembrane region" description="Helical" evidence="1">
    <location>
        <begin position="12"/>
        <end position="31"/>
    </location>
</feature>
<dbReference type="EMBL" id="CP122283">
    <property type="protein sequence ID" value="WGF39431.1"/>
    <property type="molecule type" value="Genomic_DNA"/>
</dbReference>
<gene>
    <name evidence="2" type="ORF">QBO96_03975</name>
</gene>
<keyword evidence="3" id="KW-1185">Reference proteome</keyword>
<evidence type="ECO:0000313" key="2">
    <source>
        <dbReference type="EMBL" id="WGF39431.1"/>
    </source>
</evidence>
<keyword evidence="1" id="KW-1133">Transmembrane helix</keyword>
<evidence type="ECO:0000256" key="1">
    <source>
        <dbReference type="SAM" id="Phobius"/>
    </source>
</evidence>
<dbReference type="RefSeq" id="WP_231595622.1">
    <property type="nucleotide sequence ID" value="NZ_CANLUV010000001.1"/>
</dbReference>
<dbReference type="Proteomes" id="UP001244564">
    <property type="component" value="Chromosome"/>
</dbReference>
<name>A0ABY8KKB1_9BACI</name>